<dbReference type="EMBL" id="MKIE01000001">
    <property type="protein sequence ID" value="OHW63503.1"/>
    <property type="molecule type" value="Genomic_DNA"/>
</dbReference>
<dbReference type="RefSeq" id="WP_071061035.1">
    <property type="nucleotide sequence ID" value="NZ_MKIE01000001.1"/>
</dbReference>
<dbReference type="PRINTS" id="PR00111">
    <property type="entry name" value="ABHYDROLASE"/>
</dbReference>
<dbReference type="Proteomes" id="UP000180254">
    <property type="component" value="Unassembled WGS sequence"/>
</dbReference>
<dbReference type="PANTHER" id="PTHR43798:SF31">
    <property type="entry name" value="AB HYDROLASE SUPERFAMILY PROTEIN YCLE"/>
    <property type="match status" value="1"/>
</dbReference>
<evidence type="ECO:0000259" key="2">
    <source>
        <dbReference type="Pfam" id="PF12697"/>
    </source>
</evidence>
<reference evidence="3 4" key="1">
    <citation type="submission" date="2016-09" db="EMBL/GenBank/DDBJ databases">
        <title>Genome sequence of Eubacterium angustum.</title>
        <authorList>
            <person name="Poehlein A."/>
            <person name="Daniel R."/>
        </authorList>
    </citation>
    <scope>NUCLEOTIDE SEQUENCE [LARGE SCALE GENOMIC DNA]</scope>
    <source>
        <strain evidence="3 4">DSM 1989</strain>
    </source>
</reference>
<sequence>MDKPYLIMLPGWSMDKNIWGSFSDSLSGRFQIEHLDWEGICSTESFKDRVSEHISKAGARSVSLLGWSLGAIVALELAAELYKPLDRLILISPTSRFTQDKESGYRAGWGAKVLDRMIRNLDLRGEETVSSFRSSLFSESEIERNLDKSGLDNLKAQDIEQLKLGLEYLKKTDLREIVQGLSVPTLMVHGEADMIVPVEASKYMAERNMNSFELKTIERCGHVPFLTEEELCFKYIEEFMDRGDDA</sequence>
<evidence type="ECO:0000313" key="3">
    <source>
        <dbReference type="EMBL" id="OHW63503.1"/>
    </source>
</evidence>
<dbReference type="OrthoDB" id="9773293at2"/>
<evidence type="ECO:0000256" key="1">
    <source>
        <dbReference type="ARBA" id="ARBA00022801"/>
    </source>
</evidence>
<organism evidence="3 4">
    <name type="scientific">Andreesenia angusta</name>
    <dbReference type="NCBI Taxonomy" id="39480"/>
    <lineage>
        <taxon>Bacteria</taxon>
        <taxon>Bacillati</taxon>
        <taxon>Bacillota</taxon>
        <taxon>Tissierellia</taxon>
        <taxon>Tissierellales</taxon>
        <taxon>Gottschalkiaceae</taxon>
        <taxon>Andreesenia</taxon>
    </lineage>
</organism>
<dbReference type="SUPFAM" id="SSF53474">
    <property type="entry name" value="alpha/beta-Hydrolases"/>
    <property type="match status" value="1"/>
</dbReference>
<protein>
    <submittedName>
        <fullName evidence="3">Pimeloyl-[acyl-carrier protein] methyl ester esterase</fullName>
        <ecNumber evidence="3">3.1.1.85</ecNumber>
    </submittedName>
</protein>
<dbReference type="GO" id="GO:0090499">
    <property type="term" value="F:pimelyl-[acyl-carrier protein] methyl ester esterase activity"/>
    <property type="evidence" value="ECO:0007669"/>
    <property type="project" value="UniProtKB-EC"/>
</dbReference>
<dbReference type="EC" id="3.1.1.85" evidence="3"/>
<dbReference type="GO" id="GO:0016020">
    <property type="term" value="C:membrane"/>
    <property type="evidence" value="ECO:0007669"/>
    <property type="project" value="TreeGrafter"/>
</dbReference>
<comment type="caution">
    <text evidence="3">The sequence shown here is derived from an EMBL/GenBank/DDBJ whole genome shotgun (WGS) entry which is preliminary data.</text>
</comment>
<dbReference type="PANTHER" id="PTHR43798">
    <property type="entry name" value="MONOACYLGLYCEROL LIPASE"/>
    <property type="match status" value="1"/>
</dbReference>
<dbReference type="AlphaFoldDB" id="A0A1S1VA60"/>
<name>A0A1S1VA60_9FIRM</name>
<keyword evidence="1 3" id="KW-0378">Hydrolase</keyword>
<accession>A0A1S1VA60</accession>
<gene>
    <name evidence="3" type="primary">bioH</name>
    <name evidence="3" type="ORF">EUAN_03670</name>
</gene>
<dbReference type="InterPro" id="IPR000073">
    <property type="entry name" value="AB_hydrolase_1"/>
</dbReference>
<dbReference type="InterPro" id="IPR029058">
    <property type="entry name" value="AB_hydrolase_fold"/>
</dbReference>
<keyword evidence="4" id="KW-1185">Reference proteome</keyword>
<dbReference type="InterPro" id="IPR050266">
    <property type="entry name" value="AB_hydrolase_sf"/>
</dbReference>
<dbReference type="Gene3D" id="3.40.50.1820">
    <property type="entry name" value="alpha/beta hydrolase"/>
    <property type="match status" value="1"/>
</dbReference>
<feature type="domain" description="AB hydrolase-1" evidence="2">
    <location>
        <begin position="6"/>
        <end position="230"/>
    </location>
</feature>
<evidence type="ECO:0000313" key="4">
    <source>
        <dbReference type="Proteomes" id="UP000180254"/>
    </source>
</evidence>
<proteinExistence type="predicted"/>
<dbReference type="STRING" id="39480.EUAN_03670"/>
<dbReference type="Pfam" id="PF12697">
    <property type="entry name" value="Abhydrolase_6"/>
    <property type="match status" value="1"/>
</dbReference>